<dbReference type="PROSITE" id="PS50075">
    <property type="entry name" value="CARRIER"/>
    <property type="match status" value="2"/>
</dbReference>
<dbReference type="Pfam" id="PF00668">
    <property type="entry name" value="Condensation"/>
    <property type="match status" value="2"/>
</dbReference>
<dbReference type="InterPro" id="IPR009081">
    <property type="entry name" value="PP-bd_ACP"/>
</dbReference>
<dbReference type="CDD" id="cd19540">
    <property type="entry name" value="LCL_NRPS-like"/>
    <property type="match status" value="1"/>
</dbReference>
<dbReference type="InterPro" id="IPR036736">
    <property type="entry name" value="ACP-like_sf"/>
</dbReference>
<dbReference type="PANTHER" id="PTHR45527">
    <property type="entry name" value="NONRIBOSOMAL PEPTIDE SYNTHETASE"/>
    <property type="match status" value="1"/>
</dbReference>
<evidence type="ECO:0000313" key="7">
    <source>
        <dbReference type="Proteomes" id="UP001589693"/>
    </source>
</evidence>
<dbReference type="InterPro" id="IPR020845">
    <property type="entry name" value="AMP-binding_CS"/>
</dbReference>
<feature type="domain" description="Carrier" evidence="5">
    <location>
        <begin position="909"/>
        <end position="984"/>
    </location>
</feature>
<dbReference type="Gene3D" id="2.30.38.10">
    <property type="entry name" value="Luciferase, Domain 3"/>
    <property type="match status" value="1"/>
</dbReference>
<feature type="region of interest" description="Disordered" evidence="4">
    <location>
        <begin position="1921"/>
        <end position="1943"/>
    </location>
</feature>
<dbReference type="InterPro" id="IPR010071">
    <property type="entry name" value="AA_adenyl_dom"/>
</dbReference>
<dbReference type="InterPro" id="IPR006162">
    <property type="entry name" value="Ppantetheine_attach_site"/>
</dbReference>
<evidence type="ECO:0000256" key="4">
    <source>
        <dbReference type="SAM" id="MobiDB-lite"/>
    </source>
</evidence>
<dbReference type="Gene3D" id="3.40.50.980">
    <property type="match status" value="2"/>
</dbReference>
<keyword evidence="2" id="KW-0596">Phosphopantetheine</keyword>
<dbReference type="Gene3D" id="3.40.50.12780">
    <property type="entry name" value="N-terminal domain of ligase-like"/>
    <property type="match status" value="1"/>
</dbReference>
<dbReference type="Gene3D" id="3.40.50.1820">
    <property type="entry name" value="alpha/beta hydrolase"/>
    <property type="match status" value="1"/>
</dbReference>
<dbReference type="InterPro" id="IPR001031">
    <property type="entry name" value="Thioesterase"/>
</dbReference>
<protein>
    <submittedName>
        <fullName evidence="6">Amino acid adenylation domain-containing protein</fullName>
    </submittedName>
</protein>
<dbReference type="Pfam" id="PF00550">
    <property type="entry name" value="PP-binding"/>
    <property type="match status" value="2"/>
</dbReference>
<dbReference type="InterPro" id="IPR045851">
    <property type="entry name" value="AMP-bd_C_sf"/>
</dbReference>
<evidence type="ECO:0000256" key="3">
    <source>
        <dbReference type="ARBA" id="ARBA00022553"/>
    </source>
</evidence>
<reference evidence="6 7" key="1">
    <citation type="submission" date="2024-09" db="EMBL/GenBank/DDBJ databases">
        <authorList>
            <person name="Sun Q."/>
            <person name="Mori K."/>
        </authorList>
    </citation>
    <scope>NUCLEOTIDE SEQUENCE [LARGE SCALE GENOMIC DNA]</scope>
    <source>
        <strain evidence="6 7">TBRC 7907</strain>
    </source>
</reference>
<dbReference type="Pfam" id="PF00501">
    <property type="entry name" value="AMP-binding"/>
    <property type="match status" value="2"/>
</dbReference>
<dbReference type="SUPFAM" id="SSF52777">
    <property type="entry name" value="CoA-dependent acyltransferases"/>
    <property type="match status" value="4"/>
</dbReference>
<dbReference type="CDD" id="cd17643">
    <property type="entry name" value="A_NRPS_Cytc1-like"/>
    <property type="match status" value="1"/>
</dbReference>
<dbReference type="InterPro" id="IPR000873">
    <property type="entry name" value="AMP-dep_synth/lig_dom"/>
</dbReference>
<dbReference type="Gene3D" id="1.10.1200.10">
    <property type="entry name" value="ACP-like"/>
    <property type="match status" value="1"/>
</dbReference>
<dbReference type="InterPro" id="IPR020806">
    <property type="entry name" value="PKS_PP-bd"/>
</dbReference>
<dbReference type="EMBL" id="JBHLZU010000002">
    <property type="protein sequence ID" value="MFB9902779.1"/>
    <property type="molecule type" value="Genomic_DNA"/>
</dbReference>
<feature type="domain" description="Carrier" evidence="5">
    <location>
        <begin position="1940"/>
        <end position="2015"/>
    </location>
</feature>
<accession>A0ABV5ZRT3</accession>
<evidence type="ECO:0000256" key="2">
    <source>
        <dbReference type="ARBA" id="ARBA00022450"/>
    </source>
</evidence>
<dbReference type="Pfam" id="PF00975">
    <property type="entry name" value="Thioesterase"/>
    <property type="match status" value="1"/>
</dbReference>
<dbReference type="InterPro" id="IPR042099">
    <property type="entry name" value="ANL_N_sf"/>
</dbReference>
<keyword evidence="7" id="KW-1185">Reference proteome</keyword>
<dbReference type="SMART" id="SM00824">
    <property type="entry name" value="PKS_TE"/>
    <property type="match status" value="1"/>
</dbReference>
<organism evidence="6 7">
    <name type="scientific">Allokutzneria oryzae</name>
    <dbReference type="NCBI Taxonomy" id="1378989"/>
    <lineage>
        <taxon>Bacteria</taxon>
        <taxon>Bacillati</taxon>
        <taxon>Actinomycetota</taxon>
        <taxon>Actinomycetes</taxon>
        <taxon>Pseudonocardiales</taxon>
        <taxon>Pseudonocardiaceae</taxon>
        <taxon>Allokutzneria</taxon>
    </lineage>
</organism>
<evidence type="ECO:0000313" key="6">
    <source>
        <dbReference type="EMBL" id="MFB9902779.1"/>
    </source>
</evidence>
<sequence>MVGAAGRAPARHDGVSPSGLPLTGAQSGVYFAQQLDPGGVAYNTGECVEIHGPVDVATFERALRHVVDEAEALRISLSVVDGEVRQHVGDLDWSLQVVRLGSTEAAREWMRADLARPVNLLEGPLFTQALLAVGPDRHLWYQRCHHILQDAYGYSLVARRVAEVYTALLAGDPVKPNPFGSLTALVEDDLAYRASPAFDADREFWASSSPAPVSLSRGTSSATGILRSGGHLADLTGAAKELRASWPELVIAATAAYLHRVTGESEIVLGLPVMCRLGSVAMRVPGMVVNVLPLRVVFIPGMAVADLVAEVVASVRALRGHQRYRYEDLRRDLHLSGSDAPLFTTVVNIKPFGFDLRFAGLPTTTHYIAPGPVDDLSINVYDTPDGLAVDLDANASRYTTAELDDHRARLLRFVRDLVAADRVDDVDLLTVEERDHVLAQGRGAHIETPARSVVELLNRTPDGTAVVCGENSLTYAELRERAGQLAHWLHSRGIGAEHIVGLRMQRSADFVVAIFGVLAAGAAYLPIDPGSPADRLAHVLTDASPTLVLDELPVLSGQSYTADVHPDSAACLIYTSGSTGRPKGVLVPHRGLVNLFADHAGRSPQRRLRVAHTASFAFDASWDPLLWLLHGHELHVLSADVVRDPEVLVSTVDSLAIDHVDVPPSLLPQLREAGLFTGRHVPSVVVVGGEAVSEHAWRELAATPGVTAHDLYGPTECTVDAYAWTGSERAGHVVANTSVYVLDPALRVVPPGVTGELYVAGAGLARGYLNSPALTASRFVASPFGVGERLYRTGDLARWTPTGALEFLGRADSQVKIRGFRIELGEIESALLAIPGITQATVTVHADRLAAYVVGSANELRDHLAKTLPEYMVPSVFVRLEALPLTVNGKIDHSALPVPERTAPLDARAPRTPHEEILCELFAEALGLSTVGVDEDFFDLGGHSLLAARLASRIRRALGVELPIATLFAAPTVAALANRLSDTDRPPLLPVQLPERPPLSFAQQRLWFLHRLEGPSPTYNIPLVLKLSGALDREALRAALTDLVIRHETLRTVFPERNGQPYQHILDKPVLPLITTGVAPGDLDKVLLDAARHGFDLTAEPPVRAHLLATSADEHTLLLVLHHIVGDGWSMAPLAKDLATAYRARVRGEQPCRDPLPVSYADYAVWQRELLGEGPESLLHKQLTHWRAALAGLPDETDLPTDRPRPAVAGHAGDTVSLSIDSELHRQLLGLARSTGTTLFMVLHAALAALLNRLGGGDDVAVGAPVAGRSDEAMDDLVGFFVNTLVLRTDVSGNPSFRALLDRVRTSDLAAFANADLPFDRLVEAVNPTRSLARHPLFQVMLAFQNTATAELDLPGVKAEMAPMAVGTAKFDLSLNLSEHRAEDGSPDGVDGFLEFRVDLFDKTSAERIAWRFARLLRSVVAAPDLPIGAIDLLGREERELVLGEPATATFSDATIPELFQAQVRRTPSAVAVTFDGAELSYVDLNERANRLAHWLRSQGVGPEKLVALALPRSIDLVVAVLGVLKAGAGYLPIDPAYPADRIAYMVEDARPAVVLDSLPDLSAQPIDDPVASLSPDHPAYVIYTSGSTGRPKGVVIPHRNVVRLFTSTDHWFHFGQSDVWTLFHSYAFDFSVWELWGPLLHGGRLVVVPHDVSRSPEEFLRLLVDEEVTVLNQTPSAFYQLAQADLEVGGADLALRYVIFGGEALELSRLSSWYDRHAEDAPVLVNMYGITETTVHVSYIALGRRITELRANSIVGRGIPDLRVYILGAGLQPVPPGVVGEMYVAGAGLARGYLNRPGLSAERFVADPFGPPGSRMYRTGDCARWRADGEIDYIGRADEQVKIRGFRIELGEIEAAVLAVPGIAQAAVIVREDRPGDRRLTAYVVGAGSELREHVAARLPAHMVPSAFVRLDRLPLTPNGKLDRRALPAPETGVTTSAAPRTPREEQLCKLFADVLGVQRVGLDDGFFDLGGHSLLAVRLVNRIRKDLGVDVTIGSLFQAPTVGALAELVDSGTTVDALATILPLRSGRTGDPVFCVHPAGGLSWCYAGLLQHIDRPVYGIQAVGIAERVPLPSTLDELARAYVDEVRAVQPQGPYHLLGWSTGGIIAQAMATRLEAAGEEVALLAILDAYPAEGFRDLPVPDEQEALEALLTMGGYGPEDLRGEPLQLSTVVDVLSREGSPLANLDGPAHAALTEVYLNTNLLVRAFDHDRFGGDVTFFRATVDTIDDTLTPDSWTPHVAGRIVNHDIACSHKDMTQPGPIAEIGAILAELLERR</sequence>
<dbReference type="Pfam" id="PF13193">
    <property type="entry name" value="AMP-binding_C"/>
    <property type="match status" value="2"/>
</dbReference>
<dbReference type="InterPro" id="IPR001242">
    <property type="entry name" value="Condensation_dom"/>
</dbReference>
<dbReference type="SMART" id="SM00823">
    <property type="entry name" value="PKS_PP"/>
    <property type="match status" value="2"/>
</dbReference>
<comment type="caution">
    <text evidence="6">The sequence shown here is derived from an EMBL/GenBank/DDBJ whole genome shotgun (WGS) entry which is preliminary data.</text>
</comment>
<dbReference type="NCBIfam" id="TIGR01733">
    <property type="entry name" value="AA-adenyl-dom"/>
    <property type="match status" value="2"/>
</dbReference>
<name>A0ABV5ZRT3_9PSEU</name>
<keyword evidence="3" id="KW-0597">Phosphoprotein</keyword>
<dbReference type="InterPro" id="IPR020802">
    <property type="entry name" value="TesA-like"/>
</dbReference>
<dbReference type="CDD" id="cd05930">
    <property type="entry name" value="A_NRPS"/>
    <property type="match status" value="1"/>
</dbReference>
<dbReference type="InterPro" id="IPR025110">
    <property type="entry name" value="AMP-bd_C"/>
</dbReference>
<proteinExistence type="predicted"/>
<dbReference type="Proteomes" id="UP001589693">
    <property type="component" value="Unassembled WGS sequence"/>
</dbReference>
<comment type="cofactor">
    <cofactor evidence="1">
        <name>pantetheine 4'-phosphate</name>
        <dbReference type="ChEBI" id="CHEBI:47942"/>
    </cofactor>
</comment>
<dbReference type="InterPro" id="IPR023213">
    <property type="entry name" value="CAT-like_dom_sf"/>
</dbReference>
<dbReference type="PROSITE" id="PS00012">
    <property type="entry name" value="PHOSPHOPANTETHEINE"/>
    <property type="match status" value="2"/>
</dbReference>
<dbReference type="PROSITE" id="PS00455">
    <property type="entry name" value="AMP_BINDING"/>
    <property type="match status" value="2"/>
</dbReference>
<dbReference type="Gene3D" id="3.30.300.30">
    <property type="match status" value="2"/>
</dbReference>
<evidence type="ECO:0000259" key="5">
    <source>
        <dbReference type="PROSITE" id="PS50075"/>
    </source>
</evidence>
<evidence type="ECO:0000256" key="1">
    <source>
        <dbReference type="ARBA" id="ARBA00001957"/>
    </source>
</evidence>
<dbReference type="Gene3D" id="3.30.559.30">
    <property type="entry name" value="Nonribosomal peptide synthetase, condensation domain"/>
    <property type="match status" value="2"/>
</dbReference>
<dbReference type="RefSeq" id="WP_377849880.1">
    <property type="nucleotide sequence ID" value="NZ_JBHLZU010000002.1"/>
</dbReference>
<dbReference type="SUPFAM" id="SSF47336">
    <property type="entry name" value="ACP-like"/>
    <property type="match status" value="2"/>
</dbReference>
<dbReference type="Gene3D" id="3.30.559.10">
    <property type="entry name" value="Chloramphenicol acetyltransferase-like domain"/>
    <property type="match status" value="2"/>
</dbReference>
<dbReference type="InterPro" id="IPR029058">
    <property type="entry name" value="AB_hydrolase_fold"/>
</dbReference>
<gene>
    <name evidence="6" type="ORF">ACFFQA_02385</name>
</gene>
<dbReference type="PANTHER" id="PTHR45527:SF1">
    <property type="entry name" value="FATTY ACID SYNTHASE"/>
    <property type="match status" value="1"/>
</dbReference>
<dbReference type="SUPFAM" id="SSF56801">
    <property type="entry name" value="Acetyl-CoA synthetase-like"/>
    <property type="match status" value="2"/>
</dbReference>
<dbReference type="SUPFAM" id="SSF53474">
    <property type="entry name" value="alpha/beta-Hydrolases"/>
    <property type="match status" value="1"/>
</dbReference>